<evidence type="ECO:0000259" key="1">
    <source>
        <dbReference type="Pfam" id="PF13960"/>
    </source>
</evidence>
<accession>A0AAF0UFP2</accession>
<protein>
    <recommendedName>
        <fullName evidence="1">DUF4218 domain-containing protein</fullName>
    </recommendedName>
</protein>
<feature type="domain" description="DUF4218" evidence="1">
    <location>
        <begin position="231"/>
        <end position="344"/>
    </location>
</feature>
<name>A0AAF0UFP2_SOLVR</name>
<dbReference type="Pfam" id="PF02992">
    <property type="entry name" value="Transposase_21"/>
    <property type="match status" value="1"/>
</dbReference>
<evidence type="ECO:0000313" key="3">
    <source>
        <dbReference type="Proteomes" id="UP001234989"/>
    </source>
</evidence>
<organism evidence="2 3">
    <name type="scientific">Solanum verrucosum</name>
    <dbReference type="NCBI Taxonomy" id="315347"/>
    <lineage>
        <taxon>Eukaryota</taxon>
        <taxon>Viridiplantae</taxon>
        <taxon>Streptophyta</taxon>
        <taxon>Embryophyta</taxon>
        <taxon>Tracheophyta</taxon>
        <taxon>Spermatophyta</taxon>
        <taxon>Magnoliopsida</taxon>
        <taxon>eudicotyledons</taxon>
        <taxon>Gunneridae</taxon>
        <taxon>Pentapetalae</taxon>
        <taxon>asterids</taxon>
        <taxon>lamiids</taxon>
        <taxon>Solanales</taxon>
        <taxon>Solanaceae</taxon>
        <taxon>Solanoideae</taxon>
        <taxon>Solaneae</taxon>
        <taxon>Solanum</taxon>
    </lineage>
</organism>
<evidence type="ECO:0000313" key="2">
    <source>
        <dbReference type="EMBL" id="WMV45340.1"/>
    </source>
</evidence>
<dbReference type="Pfam" id="PF13960">
    <property type="entry name" value="DUF4218"/>
    <property type="match status" value="1"/>
</dbReference>
<dbReference type="PANTHER" id="PTHR10775:SF193">
    <property type="entry name" value="DUF4216 DOMAIN-CONTAINING PROTEIN"/>
    <property type="match status" value="1"/>
</dbReference>
<dbReference type="EMBL" id="CP133620">
    <property type="protein sequence ID" value="WMV45340.1"/>
    <property type="molecule type" value="Genomic_DNA"/>
</dbReference>
<dbReference type="AlphaFoldDB" id="A0AAF0UFP2"/>
<gene>
    <name evidence="2" type="ORF">MTR67_038725</name>
</gene>
<sequence>MRAALMWTINDFLAYGMMSGWSTIGKLACPICMDETKAFSLKNGRKVSWFDCNQQFLPLNHEFRRNDNIFYKGREEKSRPPPKLTGEQVWEKIKGFPKITEFGPCNCYGYGKSNNWTKRSIFWDLPYWKTNLVRHNLDVMHIEKNVFDNIFHTIMDNSERTKDNEKARMDLKEYCRRSDLHLQQNAYGRWIKSKAKFTLNDDQKKDVLAFSALPKPILKPLTELILFFKDLCSTVLWDDHLRQMEENIPLILCKLQRIFTPGLFYSMEHLMIHLPFEARVCGPVQYRWMYPFERFLNKIKKTIKNKSRVEGSICQTYLAQEISYFASHYFESHVLSSNNRVDRNDDLITKNANQPTLSVFNLSGRSYGKKKGNIQWLDDKEVVAAQLHVLINCDEVKPFLN</sequence>
<reference evidence="2" key="1">
    <citation type="submission" date="2023-08" db="EMBL/GenBank/DDBJ databases">
        <title>A de novo genome assembly of Solanum verrucosum Schlechtendal, a Mexican diploid species geographically isolated from the other diploid A-genome species in potato relatives.</title>
        <authorList>
            <person name="Hosaka K."/>
        </authorList>
    </citation>
    <scope>NUCLEOTIDE SEQUENCE</scope>
    <source>
        <tissue evidence="2">Young leaves</tissue>
    </source>
</reference>
<dbReference type="InterPro" id="IPR025452">
    <property type="entry name" value="DUF4218"/>
</dbReference>
<proteinExistence type="predicted"/>
<dbReference type="InterPro" id="IPR004242">
    <property type="entry name" value="Transposase_21"/>
</dbReference>
<keyword evidence="3" id="KW-1185">Reference proteome</keyword>
<dbReference type="PANTHER" id="PTHR10775">
    <property type="entry name" value="OS08G0208400 PROTEIN"/>
    <property type="match status" value="1"/>
</dbReference>
<dbReference type="Proteomes" id="UP001234989">
    <property type="component" value="Chromosome 9"/>
</dbReference>